<protein>
    <recommendedName>
        <fullName evidence="1">Predicted DNA-binding protein ribbon-helix-helix domain-containing protein</fullName>
    </recommendedName>
</protein>
<name>A0AA48HG47_9ALTE</name>
<feature type="domain" description="Predicted DNA-binding protein ribbon-helix-helix" evidence="1">
    <location>
        <begin position="52"/>
        <end position="84"/>
    </location>
</feature>
<dbReference type="Proteomes" id="UP001333710">
    <property type="component" value="Chromosome"/>
</dbReference>
<organism evidence="2 3">
    <name type="scientific">Planctobacterium marinum</name>
    <dbReference type="NCBI Taxonomy" id="1631968"/>
    <lineage>
        <taxon>Bacteria</taxon>
        <taxon>Pseudomonadati</taxon>
        <taxon>Pseudomonadota</taxon>
        <taxon>Gammaproteobacteria</taxon>
        <taxon>Alteromonadales</taxon>
        <taxon>Alteromonadaceae</taxon>
        <taxon>Planctobacterium</taxon>
    </lineage>
</organism>
<proteinExistence type="predicted"/>
<dbReference type="InterPro" id="IPR038733">
    <property type="entry name" value="Predicted_DNA_bind_prot_RHH"/>
</dbReference>
<dbReference type="Pfam" id="PF12651">
    <property type="entry name" value="RHH_3"/>
    <property type="match status" value="1"/>
</dbReference>
<dbReference type="AlphaFoldDB" id="A0AA48HG47"/>
<keyword evidence="3" id="KW-1185">Reference proteome</keyword>
<sequence>MPFTSLKRKLPVSEKRNLSLDAFIDDAERYAAGLDNVYPIVQGKIQLKESKKKLRATFSLSCEAKQKLDLCSQKTGIARSRLIRIWLEGLDEEQLQAQYCQSEVE</sequence>
<dbReference type="RefSeq" id="WP_338292345.1">
    <property type="nucleotide sequence ID" value="NZ_AP027272.1"/>
</dbReference>
<evidence type="ECO:0000259" key="1">
    <source>
        <dbReference type="Pfam" id="PF12651"/>
    </source>
</evidence>
<dbReference type="KEGG" id="pmaw:MACH26_18440"/>
<reference evidence="2" key="1">
    <citation type="submission" date="2023-01" db="EMBL/GenBank/DDBJ databases">
        <title>Complete genome sequence of Planctobacterium marinum strain Dej080120_11.</title>
        <authorList>
            <person name="Ueki S."/>
            <person name="Maruyama F."/>
        </authorList>
    </citation>
    <scope>NUCLEOTIDE SEQUENCE</scope>
    <source>
        <strain evidence="2">Dej080120_11</strain>
    </source>
</reference>
<evidence type="ECO:0000313" key="2">
    <source>
        <dbReference type="EMBL" id="BDX06323.1"/>
    </source>
</evidence>
<gene>
    <name evidence="2" type="ORF">MACH26_18440</name>
</gene>
<accession>A0AA48HG47</accession>
<evidence type="ECO:0000313" key="3">
    <source>
        <dbReference type="Proteomes" id="UP001333710"/>
    </source>
</evidence>
<dbReference type="EMBL" id="AP027272">
    <property type="protein sequence ID" value="BDX06323.1"/>
    <property type="molecule type" value="Genomic_DNA"/>
</dbReference>